<proteinExistence type="predicted"/>
<gene>
    <name evidence="2" type="ORF">CIG75_04035</name>
</gene>
<protein>
    <recommendedName>
        <fullName evidence="1">AraC effector-binding domain-containing protein</fullName>
    </recommendedName>
</protein>
<dbReference type="SUPFAM" id="SSF55136">
    <property type="entry name" value="Probable bacterial effector-binding domain"/>
    <property type="match status" value="1"/>
</dbReference>
<dbReference type="PANTHER" id="PTHR36444:SF3">
    <property type="entry name" value="TRANSCRIPTIONAL ACTIVATOR, PUTATIVE-RELATED"/>
    <property type="match status" value="1"/>
</dbReference>
<dbReference type="InterPro" id="IPR053182">
    <property type="entry name" value="YobU-like_regulator"/>
</dbReference>
<feature type="domain" description="AraC effector-binding" evidence="1">
    <location>
        <begin position="2"/>
        <end position="156"/>
    </location>
</feature>
<dbReference type="AlphaFoldDB" id="A0A223CYN5"/>
<dbReference type="RefSeq" id="WP_094235487.1">
    <property type="nucleotide sequence ID" value="NZ_CP022657.1"/>
</dbReference>
<reference evidence="2 3" key="1">
    <citation type="journal article" date="2015" name="Int. J. Syst. Evol. Microbiol.">
        <title>Tumebacillus algifaecis sp. nov., isolated from decomposing algal scum.</title>
        <authorList>
            <person name="Wu Y.F."/>
            <person name="Zhang B."/>
            <person name="Xing P."/>
            <person name="Wu Q.L."/>
            <person name="Liu S.J."/>
        </authorList>
    </citation>
    <scope>NUCLEOTIDE SEQUENCE [LARGE SCALE GENOMIC DNA]</scope>
    <source>
        <strain evidence="2 3">THMBR28</strain>
    </source>
</reference>
<dbReference type="Proteomes" id="UP000214688">
    <property type="component" value="Chromosome"/>
</dbReference>
<dbReference type="SMART" id="SM00871">
    <property type="entry name" value="AraC_E_bind"/>
    <property type="match status" value="1"/>
</dbReference>
<keyword evidence="3" id="KW-1185">Reference proteome</keyword>
<dbReference type="Pfam" id="PF06445">
    <property type="entry name" value="GyrI-like"/>
    <property type="match status" value="1"/>
</dbReference>
<evidence type="ECO:0000313" key="3">
    <source>
        <dbReference type="Proteomes" id="UP000214688"/>
    </source>
</evidence>
<evidence type="ECO:0000313" key="2">
    <source>
        <dbReference type="EMBL" id="ASS74233.1"/>
    </source>
</evidence>
<dbReference type="InterPro" id="IPR011256">
    <property type="entry name" value="Reg_factor_effector_dom_sf"/>
</dbReference>
<dbReference type="InterPro" id="IPR029442">
    <property type="entry name" value="GyrI-like"/>
</dbReference>
<dbReference type="KEGG" id="tab:CIG75_04035"/>
<sequence>MMEPKVVTKNSMKLVGIAWSGAYADAKEIPALWIDFVARAEEISERVSPEAFISPCHGRQTEFTCYLTAEVADFTTFPEGMKGITIPAQTYVQITHRGPMTAVEATYTRLYRWIEENGYQPNRAELWLEVYDERYNSAKHDPNRAENEYDIFMPIIEKQG</sequence>
<dbReference type="PANTHER" id="PTHR36444">
    <property type="entry name" value="TRANSCRIPTIONAL REGULATOR PROTEIN YOBU-RELATED"/>
    <property type="match status" value="1"/>
</dbReference>
<organism evidence="2 3">
    <name type="scientific">Tumebacillus algifaecis</name>
    <dbReference type="NCBI Taxonomy" id="1214604"/>
    <lineage>
        <taxon>Bacteria</taxon>
        <taxon>Bacillati</taxon>
        <taxon>Bacillota</taxon>
        <taxon>Bacilli</taxon>
        <taxon>Bacillales</taxon>
        <taxon>Alicyclobacillaceae</taxon>
        <taxon>Tumebacillus</taxon>
    </lineage>
</organism>
<dbReference type="EMBL" id="CP022657">
    <property type="protein sequence ID" value="ASS74233.1"/>
    <property type="molecule type" value="Genomic_DNA"/>
</dbReference>
<dbReference type="OrthoDB" id="9773308at2"/>
<evidence type="ECO:0000259" key="1">
    <source>
        <dbReference type="SMART" id="SM00871"/>
    </source>
</evidence>
<accession>A0A223CYN5</accession>
<name>A0A223CYN5_9BACL</name>
<dbReference type="InterPro" id="IPR010499">
    <property type="entry name" value="AraC_E-bd"/>
</dbReference>
<dbReference type="Gene3D" id="3.20.80.10">
    <property type="entry name" value="Regulatory factor, effector binding domain"/>
    <property type="match status" value="1"/>
</dbReference>